<feature type="compositionally biased region" description="Low complexity" evidence="1">
    <location>
        <begin position="388"/>
        <end position="399"/>
    </location>
</feature>
<feature type="transmembrane region" description="Helical" evidence="2">
    <location>
        <begin position="301"/>
        <end position="327"/>
    </location>
</feature>
<comment type="caution">
    <text evidence="3">The sequence shown here is derived from an EMBL/GenBank/DDBJ whole genome shotgun (WGS) entry which is preliminary data.</text>
</comment>
<sequence length="418" mass="43777">MNDNILGKSFDYNFTSIHSSISYNENHCGNDMAYESLKLSPSRIMAKAASKDTKEASARTRKQRWTGSFTKATLLSMIASAPLATADCVSLSGSTQCPAFTSASVDTNLTGLFPFLSYVSDRATFDTQLSAYVQTSYVQSKYQQLLGCGNINLTNTTNLYARYTTTAICNSLIQNSKQSCSLSDTQAPPVCADSCAQFAESESIIIADRQLCSNPGEQRHFSDPTFGLCQYCATGGQNSTDTCCYNSGADTRCAGVVLPTITGFIIFSTSTASSSGTASPTASSSGAATSSASNTGLSGGAIAGIVIGSLFGLAALIGLIFLIALCLRRRRGRYEVLPGGRIARMSALEGHSHSGHSSSPHDREAAAGGAVLGSAAGYAAGRRHEHQSSSSDFGDSPNSAMQGGILRPPPNRRTGSLF</sequence>
<reference evidence="3 4" key="1">
    <citation type="submission" date="2019-06" db="EMBL/GenBank/DDBJ databases">
        <title>Genome Sequence of the Brown Rot Fungal Pathogen Monilinia fructicola.</title>
        <authorList>
            <person name="De Miccolis Angelini R.M."/>
            <person name="Landi L."/>
            <person name="Abate D."/>
            <person name="Pollastro S."/>
            <person name="Romanazzi G."/>
            <person name="Faretra F."/>
        </authorList>
    </citation>
    <scope>NUCLEOTIDE SEQUENCE [LARGE SCALE GENOMIC DNA]</scope>
    <source>
        <strain evidence="3 4">Mfrc123</strain>
    </source>
</reference>
<protein>
    <recommendedName>
        <fullName evidence="5">Mid2 domain-containing protein</fullName>
    </recommendedName>
</protein>
<dbReference type="AlphaFoldDB" id="A0A5M9JT67"/>
<evidence type="ECO:0000313" key="3">
    <source>
        <dbReference type="EMBL" id="KAA8571046.1"/>
    </source>
</evidence>
<evidence type="ECO:0008006" key="5">
    <source>
        <dbReference type="Google" id="ProtNLM"/>
    </source>
</evidence>
<accession>A0A5M9JT67</accession>
<keyword evidence="2" id="KW-1133">Transmembrane helix</keyword>
<dbReference type="PANTHER" id="PTHR16861">
    <property type="entry name" value="GLYCOPROTEIN 38"/>
    <property type="match status" value="1"/>
</dbReference>
<dbReference type="PANTHER" id="PTHR16861:SF8">
    <property type="entry name" value="EXTRACELLULAR MEMBRANE PROTEIN CFEM DOMAIN-CONTAINING PROTEIN"/>
    <property type="match status" value="1"/>
</dbReference>
<evidence type="ECO:0000313" key="4">
    <source>
        <dbReference type="Proteomes" id="UP000322873"/>
    </source>
</evidence>
<feature type="region of interest" description="Disordered" evidence="1">
    <location>
        <begin position="271"/>
        <end position="290"/>
    </location>
</feature>
<dbReference type="Proteomes" id="UP000322873">
    <property type="component" value="Unassembled WGS sequence"/>
</dbReference>
<keyword evidence="2" id="KW-0472">Membrane</keyword>
<dbReference type="CDD" id="cd12841">
    <property type="entry name" value="TM_EphA1"/>
    <property type="match status" value="1"/>
</dbReference>
<name>A0A5M9JT67_MONFR</name>
<dbReference type="VEuPathDB" id="FungiDB:MFRU_028g00730"/>
<gene>
    <name evidence="3" type="ORF">EYC84_000410</name>
</gene>
<feature type="region of interest" description="Disordered" evidence="1">
    <location>
        <begin position="378"/>
        <end position="418"/>
    </location>
</feature>
<dbReference type="EMBL" id="VICG01000006">
    <property type="protein sequence ID" value="KAA8571046.1"/>
    <property type="molecule type" value="Genomic_DNA"/>
</dbReference>
<keyword evidence="4" id="KW-1185">Reference proteome</keyword>
<keyword evidence="2" id="KW-0812">Transmembrane</keyword>
<organism evidence="3 4">
    <name type="scientific">Monilinia fructicola</name>
    <name type="common">Brown rot fungus</name>
    <name type="synonym">Ciboria fructicola</name>
    <dbReference type="NCBI Taxonomy" id="38448"/>
    <lineage>
        <taxon>Eukaryota</taxon>
        <taxon>Fungi</taxon>
        <taxon>Dikarya</taxon>
        <taxon>Ascomycota</taxon>
        <taxon>Pezizomycotina</taxon>
        <taxon>Leotiomycetes</taxon>
        <taxon>Helotiales</taxon>
        <taxon>Sclerotiniaceae</taxon>
        <taxon>Monilinia</taxon>
    </lineage>
</organism>
<evidence type="ECO:0000256" key="2">
    <source>
        <dbReference type="SAM" id="Phobius"/>
    </source>
</evidence>
<evidence type="ECO:0000256" key="1">
    <source>
        <dbReference type="SAM" id="MobiDB-lite"/>
    </source>
</evidence>
<proteinExistence type="predicted"/>